<feature type="domain" description="CheC-like protein" evidence="3">
    <location>
        <begin position="9"/>
        <end position="42"/>
    </location>
</feature>
<dbReference type="PANTHER" id="PTHR43693:SF1">
    <property type="entry name" value="PROTEIN PHOSPHATASE CHEZ"/>
    <property type="match status" value="1"/>
</dbReference>
<dbReference type="RefSeq" id="WP_183338770.1">
    <property type="nucleotide sequence ID" value="NZ_JACHNU010000001.1"/>
</dbReference>
<dbReference type="SUPFAM" id="SSF103039">
    <property type="entry name" value="CheC-like"/>
    <property type="match status" value="1"/>
</dbReference>
<dbReference type="InterPro" id="IPR007597">
    <property type="entry name" value="CheC"/>
</dbReference>
<keyword evidence="5" id="KW-1185">Reference proteome</keyword>
<gene>
    <name evidence="4" type="ORF">BDZ31_000564</name>
</gene>
<evidence type="ECO:0000313" key="4">
    <source>
        <dbReference type="EMBL" id="MBB4660991.1"/>
    </source>
</evidence>
<dbReference type="InterPro" id="IPR028976">
    <property type="entry name" value="CheC-like_sf"/>
</dbReference>
<sequence>MSTDYTDLQLDALRELANIGSGTAATALASMLGREVELAVPRALALPLADAVDAVGPADATVSSVVLPITGDIDALVLLLFPPADAATLCGLLGVEPGSEVGDSAIGEIGNILGTSYINALASMAGLALEPKPPHVVCDMLGAIVASLLTGTVGDTGVALVLDSELDVADAACSLSFLLLPTTGGVAELLGRLGVGNA</sequence>
<dbReference type="GO" id="GO:0016787">
    <property type="term" value="F:hydrolase activity"/>
    <property type="evidence" value="ECO:0007669"/>
    <property type="project" value="UniProtKB-KW"/>
</dbReference>
<dbReference type="GO" id="GO:0006935">
    <property type="term" value="P:chemotaxis"/>
    <property type="evidence" value="ECO:0007669"/>
    <property type="project" value="UniProtKB-KW"/>
</dbReference>
<dbReference type="AlphaFoldDB" id="A0A840I9R6"/>
<dbReference type="Pfam" id="PF04509">
    <property type="entry name" value="CheC"/>
    <property type="match status" value="2"/>
</dbReference>
<accession>A0A840I9R6</accession>
<organism evidence="4 5">
    <name type="scientific">Conexibacter arvalis</name>
    <dbReference type="NCBI Taxonomy" id="912552"/>
    <lineage>
        <taxon>Bacteria</taxon>
        <taxon>Bacillati</taxon>
        <taxon>Actinomycetota</taxon>
        <taxon>Thermoleophilia</taxon>
        <taxon>Solirubrobacterales</taxon>
        <taxon>Conexibacteraceae</taxon>
        <taxon>Conexibacter</taxon>
    </lineage>
</organism>
<dbReference type="Gene3D" id="3.40.1550.10">
    <property type="entry name" value="CheC-like"/>
    <property type="match status" value="1"/>
</dbReference>
<evidence type="ECO:0000313" key="5">
    <source>
        <dbReference type="Proteomes" id="UP000585272"/>
    </source>
</evidence>
<dbReference type="Proteomes" id="UP000585272">
    <property type="component" value="Unassembled WGS sequence"/>
</dbReference>
<protein>
    <submittedName>
        <fullName evidence="4">Chemotaxis protein CheC</fullName>
    </submittedName>
</protein>
<dbReference type="EMBL" id="JACHNU010000001">
    <property type="protein sequence ID" value="MBB4660991.1"/>
    <property type="molecule type" value="Genomic_DNA"/>
</dbReference>
<name>A0A840I9R6_9ACTN</name>
<dbReference type="InterPro" id="IPR050992">
    <property type="entry name" value="CheZ_family_phosphatases"/>
</dbReference>
<reference evidence="4 5" key="1">
    <citation type="submission" date="2020-08" db="EMBL/GenBank/DDBJ databases">
        <title>Genomic Encyclopedia of Archaeal and Bacterial Type Strains, Phase II (KMG-II): from individual species to whole genera.</title>
        <authorList>
            <person name="Goeker M."/>
        </authorList>
    </citation>
    <scope>NUCLEOTIDE SEQUENCE [LARGE SCALE GENOMIC DNA]</scope>
    <source>
        <strain evidence="4 5">DSM 23288</strain>
    </source>
</reference>
<keyword evidence="2" id="KW-0378">Hydrolase</keyword>
<evidence type="ECO:0000256" key="2">
    <source>
        <dbReference type="ARBA" id="ARBA00022801"/>
    </source>
</evidence>
<feature type="domain" description="CheC-like protein" evidence="3">
    <location>
        <begin position="103"/>
        <end position="137"/>
    </location>
</feature>
<dbReference type="CDD" id="cd17909">
    <property type="entry name" value="CheC_ClassI"/>
    <property type="match status" value="1"/>
</dbReference>
<evidence type="ECO:0000256" key="1">
    <source>
        <dbReference type="ARBA" id="ARBA00022500"/>
    </source>
</evidence>
<proteinExistence type="predicted"/>
<comment type="caution">
    <text evidence="4">The sequence shown here is derived from an EMBL/GenBank/DDBJ whole genome shotgun (WGS) entry which is preliminary data.</text>
</comment>
<keyword evidence="1" id="KW-0145">Chemotaxis</keyword>
<dbReference type="PANTHER" id="PTHR43693">
    <property type="entry name" value="PROTEIN PHOSPHATASE CHEZ"/>
    <property type="match status" value="1"/>
</dbReference>
<evidence type="ECO:0000259" key="3">
    <source>
        <dbReference type="Pfam" id="PF04509"/>
    </source>
</evidence>